<sequence>MLLILAISFSLAVVTPWIVDRFGPKTFYALAVVPAGTFVATATALPAILDGGEIRETVPWIPALDIALSFRLDALSVVLALVVSGVGALVLAYCASYFSRDEPSLGRFAALLSAFAGVMYGLVTADDVIILFVFWEATSVLSYLLIGHYSGRKESRGAGLQALLVTTLGGLAMLVGVVILIVESGTTSLAGIVAAAPSGPIVSTALVLVLLGAFSKSALVPFHFWLPAAMAAPTPVSAYLHAAAMVKAGIYLVARLAPGFADDSVWLPVVVSVGVWTMLVGGWRSLRQYDLKLVLAYGTVSQLGFLTVAVGFGSRDAALAGLTLLVGHALFKALLFLVVGIVDHRAGTRDLRKLSGLGRRAPVLAGAALLGVLSMAGVPPLLGFVAKEAVFTSLISAIEQGSAWAWVALIGLVLGSIITVAYSARFFWGAFARKKGLEDTHLHAEPWTFTAPPVLLAAASVVFGIAASVLDPLIAVYADTLPFGAPDGDAELVAAAEESDHGGYHLALWHGFEPALALSALVIAIGLLLFAKRVAVARLQSKVPNRIDSAEGYWATVRWLDRVASTVTEFVQRGSLPRYLTVIFAVFVVGAGGAAAFNRTWPDELVFWDTPGQLAVAAVMILAAILCALARNRVAAVLLAGATGYGMVALFALKGAPDLALTQALIETVTLVVFVLVLRRLPTRIAAKHQPMRKRLRAVIGISVGAVMAVVATIALGARTATPISVDLPRLAYEEGKGRNIVNVLLVDIRAWDTMGEISVLVVVATGVASLIFLSSRAGGAPRLEQPGAGDRRERASDLTAPAPQSEQSAGEGDRGSWLVAGRTLRPENRSIVLEVLVRLLFHPAMIVSVYLLFTGHNTPGGGFAGGLLAGLALVARYLAGGRFELGEAAPIDAGKVLGLGLLFAVGTAVSSLFFGLEVLESSWLDLYLPILGELHLGTSTLFDIGVYLIVIGLALDILRSLGGEVDRHGEEAEQGSPSGDGVTHSTDSTPGPGAGTVDGLETKLPTGSTVVGGPGRGDGA</sequence>
<feature type="transmembrane region" description="Helical" evidence="11">
    <location>
        <begin position="579"/>
        <end position="598"/>
    </location>
</feature>
<evidence type="ECO:0000256" key="4">
    <source>
        <dbReference type="ARBA" id="ARBA00022475"/>
    </source>
</evidence>
<feature type="domain" description="Na+/H+ antiporter MnhB subunit-related protein" evidence="14">
    <location>
        <begin position="833"/>
        <end position="956"/>
    </location>
</feature>
<dbReference type="PANTHER" id="PTHR43373">
    <property type="entry name" value="NA(+)/H(+) ANTIPORTER SUBUNIT"/>
    <property type="match status" value="1"/>
</dbReference>
<dbReference type="AlphaFoldDB" id="A0A2T4UPV6"/>
<evidence type="ECO:0000259" key="16">
    <source>
        <dbReference type="Pfam" id="PF20501"/>
    </source>
</evidence>
<accession>A0A2T4UPV6</accession>
<name>A0A2T4UPV6_9MICO</name>
<dbReference type="GO" id="GO:0015297">
    <property type="term" value="F:antiporter activity"/>
    <property type="evidence" value="ECO:0007669"/>
    <property type="project" value="UniProtKB-KW"/>
</dbReference>
<evidence type="ECO:0000256" key="6">
    <source>
        <dbReference type="ARBA" id="ARBA00022989"/>
    </source>
</evidence>
<keyword evidence="7" id="KW-0406">Ion transport</keyword>
<dbReference type="RefSeq" id="WP_107573418.1">
    <property type="nucleotide sequence ID" value="NZ_PZPL01000001.1"/>
</dbReference>
<feature type="transmembrane region" description="Helical" evidence="11">
    <location>
        <begin position="105"/>
        <end position="123"/>
    </location>
</feature>
<keyword evidence="18" id="KW-1185">Reference proteome</keyword>
<dbReference type="InterPro" id="IPR050616">
    <property type="entry name" value="CPA3_Na-H_Antiporter_A"/>
</dbReference>
<feature type="transmembrane region" description="Helical" evidence="11">
    <location>
        <begin position="897"/>
        <end position="917"/>
    </location>
</feature>
<feature type="transmembrane region" description="Helical" evidence="11">
    <location>
        <begin position="129"/>
        <end position="146"/>
    </location>
</feature>
<protein>
    <submittedName>
        <fullName evidence="17">Na+/H+ antiporter subunit A</fullName>
    </submittedName>
</protein>
<evidence type="ECO:0000259" key="14">
    <source>
        <dbReference type="Pfam" id="PF04039"/>
    </source>
</evidence>
<comment type="caution">
    <text evidence="17">The sequence shown here is derived from an EMBL/GenBank/DDBJ whole genome shotgun (WGS) entry which is preliminary data.</text>
</comment>
<evidence type="ECO:0000259" key="13">
    <source>
        <dbReference type="Pfam" id="PF00662"/>
    </source>
</evidence>
<comment type="subcellular location">
    <subcellularLocation>
        <location evidence="1">Cell membrane</location>
        <topology evidence="1">Multi-pass membrane protein</topology>
    </subcellularLocation>
    <subcellularLocation>
        <location evidence="9">Membrane</location>
        <topology evidence="9">Multi-pass membrane protein</topology>
    </subcellularLocation>
</comment>
<dbReference type="Pfam" id="PF13244">
    <property type="entry name" value="MbhD"/>
    <property type="match status" value="1"/>
</dbReference>
<keyword evidence="8 11" id="KW-0472">Membrane</keyword>
<evidence type="ECO:0000256" key="9">
    <source>
        <dbReference type="RuleBase" id="RU000320"/>
    </source>
</evidence>
<dbReference type="InterPro" id="IPR007182">
    <property type="entry name" value="MnhB"/>
</dbReference>
<dbReference type="InterPro" id="IPR025383">
    <property type="entry name" value="MrpA_C/MbhD"/>
</dbReference>
<reference evidence="17 18" key="1">
    <citation type="submission" date="2018-03" db="EMBL/GenBank/DDBJ databases">
        <title>Bacteriophage NCPPB3778 and a type I-E CRISPR drive the evolution of the US Biological Select Agent, Rathayibacter toxicus.</title>
        <authorList>
            <person name="Davis E.W.II."/>
            <person name="Tabima J.F."/>
            <person name="Weisberg A.J."/>
            <person name="Dantas Lopes L."/>
            <person name="Wiseman M.S."/>
            <person name="Wiseman M.S."/>
            <person name="Pupko T."/>
            <person name="Belcher M.S."/>
            <person name="Sechler A.J."/>
            <person name="Tancos M.A."/>
            <person name="Schroeder B.K."/>
            <person name="Murray T.D."/>
            <person name="Luster D.G."/>
            <person name="Schneider W.L."/>
            <person name="Rogers E."/>
            <person name="Andreote F.D."/>
            <person name="Grunwald N.J."/>
            <person name="Putnam M.L."/>
            <person name="Chang J.H."/>
        </authorList>
    </citation>
    <scope>NUCLEOTIDE SEQUENCE [LARGE SCALE GENOMIC DNA]</scope>
    <source>
        <strain evidence="17 18">DSM 15933</strain>
    </source>
</reference>
<evidence type="ECO:0000256" key="10">
    <source>
        <dbReference type="SAM" id="MobiDB-lite"/>
    </source>
</evidence>
<feature type="domain" description="NADH-Ubiquinone oxidoreductase (complex I) chain 5 N-terminal" evidence="13">
    <location>
        <begin position="62"/>
        <end position="108"/>
    </location>
</feature>
<feature type="transmembrane region" description="Helical" evidence="11">
    <location>
        <begin position="860"/>
        <end position="876"/>
    </location>
</feature>
<proteinExistence type="predicted"/>
<feature type="transmembrane region" description="Helical" evidence="11">
    <location>
        <begin position="698"/>
        <end position="718"/>
    </location>
</feature>
<feature type="transmembrane region" description="Helical" evidence="11">
    <location>
        <begin position="659"/>
        <end position="678"/>
    </location>
</feature>
<feature type="transmembrane region" description="Helical" evidence="11">
    <location>
        <begin position="403"/>
        <end position="428"/>
    </location>
</feature>
<dbReference type="Pfam" id="PF04039">
    <property type="entry name" value="MnhB"/>
    <property type="match status" value="1"/>
</dbReference>
<evidence type="ECO:0000256" key="5">
    <source>
        <dbReference type="ARBA" id="ARBA00022692"/>
    </source>
</evidence>
<feature type="transmembrane region" description="Helical" evidence="11">
    <location>
        <begin position="265"/>
        <end position="286"/>
    </location>
</feature>
<feature type="transmembrane region" description="Helical" evidence="11">
    <location>
        <begin position="636"/>
        <end position="653"/>
    </location>
</feature>
<evidence type="ECO:0000256" key="2">
    <source>
        <dbReference type="ARBA" id="ARBA00022448"/>
    </source>
</evidence>
<feature type="domain" description="MrpA C-terminal/MbhE" evidence="16">
    <location>
        <begin position="693"/>
        <end position="772"/>
    </location>
</feature>
<dbReference type="EMBL" id="PZPL01000001">
    <property type="protein sequence ID" value="PTL71556.1"/>
    <property type="molecule type" value="Genomic_DNA"/>
</dbReference>
<feature type="transmembrane region" description="Helical" evidence="11">
    <location>
        <begin position="293"/>
        <end position="312"/>
    </location>
</feature>
<dbReference type="Pfam" id="PF00361">
    <property type="entry name" value="Proton_antipo_M"/>
    <property type="match status" value="1"/>
</dbReference>
<feature type="transmembrane region" description="Helical" evidence="11">
    <location>
        <begin position="363"/>
        <end position="383"/>
    </location>
</feature>
<feature type="transmembrane region" description="Helical" evidence="11">
    <location>
        <begin position="610"/>
        <end position="629"/>
    </location>
</feature>
<dbReference type="NCBIfam" id="NF009284">
    <property type="entry name" value="PRK12644.1"/>
    <property type="match status" value="1"/>
</dbReference>
<evidence type="ECO:0000259" key="12">
    <source>
        <dbReference type="Pfam" id="PF00361"/>
    </source>
</evidence>
<dbReference type="GO" id="GO:0005886">
    <property type="term" value="C:plasma membrane"/>
    <property type="evidence" value="ECO:0007669"/>
    <property type="project" value="UniProtKB-SubCell"/>
</dbReference>
<keyword evidence="6 11" id="KW-1133">Transmembrane helix</keyword>
<evidence type="ECO:0000313" key="18">
    <source>
        <dbReference type="Proteomes" id="UP000241085"/>
    </source>
</evidence>
<keyword evidence="4" id="KW-1003">Cell membrane</keyword>
<feature type="transmembrane region" description="Helical" evidence="11">
    <location>
        <begin position="755"/>
        <end position="774"/>
    </location>
</feature>
<feature type="transmembrane region" description="Helical" evidence="11">
    <location>
        <begin position="318"/>
        <end position="342"/>
    </location>
</feature>
<keyword evidence="5 9" id="KW-0812">Transmembrane</keyword>
<dbReference type="Pfam" id="PF00662">
    <property type="entry name" value="Proton_antipo_N"/>
    <property type="match status" value="1"/>
</dbReference>
<feature type="transmembrane region" description="Helical" evidence="11">
    <location>
        <begin position="449"/>
        <end position="470"/>
    </location>
</feature>
<feature type="transmembrane region" description="Helical" evidence="11">
    <location>
        <begin position="832"/>
        <end position="854"/>
    </location>
</feature>
<evidence type="ECO:0000256" key="11">
    <source>
        <dbReference type="SAM" id="Phobius"/>
    </source>
</evidence>
<feature type="region of interest" description="Disordered" evidence="10">
    <location>
        <begin position="783"/>
        <end position="815"/>
    </location>
</feature>
<feature type="domain" description="MrpA C-terminal/MbhD" evidence="15">
    <location>
        <begin position="619"/>
        <end position="682"/>
    </location>
</feature>
<evidence type="ECO:0000256" key="1">
    <source>
        <dbReference type="ARBA" id="ARBA00004651"/>
    </source>
</evidence>
<feature type="transmembrane region" description="Helical" evidence="11">
    <location>
        <begin position="188"/>
        <end position="212"/>
    </location>
</feature>
<dbReference type="PRINTS" id="PR01434">
    <property type="entry name" value="NADHDHGNASE5"/>
</dbReference>
<dbReference type="PANTHER" id="PTHR43373:SF1">
    <property type="entry name" value="NA(+)_H(+) ANTIPORTER SUBUNIT A"/>
    <property type="match status" value="1"/>
</dbReference>
<dbReference type="GO" id="GO:0006811">
    <property type="term" value="P:monoatomic ion transport"/>
    <property type="evidence" value="ECO:0007669"/>
    <property type="project" value="UniProtKB-KW"/>
</dbReference>
<dbReference type="Proteomes" id="UP000241085">
    <property type="component" value="Unassembled WGS sequence"/>
</dbReference>
<dbReference type="InterPro" id="IPR001516">
    <property type="entry name" value="Proton_antipo_N"/>
</dbReference>
<evidence type="ECO:0000256" key="3">
    <source>
        <dbReference type="ARBA" id="ARBA00022449"/>
    </source>
</evidence>
<feature type="transmembrane region" description="Helical" evidence="11">
    <location>
        <begin position="74"/>
        <end position="98"/>
    </location>
</feature>
<organism evidence="17 18">
    <name type="scientific">Rathayibacter caricis DSM 15933</name>
    <dbReference type="NCBI Taxonomy" id="1328867"/>
    <lineage>
        <taxon>Bacteria</taxon>
        <taxon>Bacillati</taxon>
        <taxon>Actinomycetota</taxon>
        <taxon>Actinomycetes</taxon>
        <taxon>Micrococcales</taxon>
        <taxon>Microbacteriaceae</taxon>
        <taxon>Rathayibacter</taxon>
    </lineage>
</organism>
<evidence type="ECO:0000256" key="8">
    <source>
        <dbReference type="ARBA" id="ARBA00023136"/>
    </source>
</evidence>
<feature type="transmembrane region" description="Helical" evidence="11">
    <location>
        <begin position="514"/>
        <end position="531"/>
    </location>
</feature>
<gene>
    <name evidence="17" type="ORF">C1I63_00935</name>
</gene>
<feature type="domain" description="NADH:quinone oxidoreductase/Mrp antiporter transmembrane" evidence="12">
    <location>
        <begin position="125"/>
        <end position="409"/>
    </location>
</feature>
<evidence type="ECO:0000259" key="15">
    <source>
        <dbReference type="Pfam" id="PF13244"/>
    </source>
</evidence>
<feature type="transmembrane region" description="Helical" evidence="11">
    <location>
        <begin position="937"/>
        <end position="959"/>
    </location>
</feature>
<keyword evidence="2" id="KW-0813">Transport</keyword>
<feature type="compositionally biased region" description="Gly residues" evidence="10">
    <location>
        <begin position="1011"/>
        <end position="1021"/>
    </location>
</feature>
<dbReference type="InterPro" id="IPR046806">
    <property type="entry name" value="MrpA_C/MbhE"/>
</dbReference>
<keyword evidence="3" id="KW-0050">Antiport</keyword>
<dbReference type="InterPro" id="IPR001750">
    <property type="entry name" value="ND/Mrp_TM"/>
</dbReference>
<evidence type="ECO:0000256" key="7">
    <source>
        <dbReference type="ARBA" id="ARBA00023065"/>
    </source>
</evidence>
<feature type="transmembrane region" description="Helical" evidence="11">
    <location>
        <begin position="158"/>
        <end position="182"/>
    </location>
</feature>
<dbReference type="Pfam" id="PF20501">
    <property type="entry name" value="MbhE"/>
    <property type="match status" value="1"/>
</dbReference>
<feature type="region of interest" description="Disordered" evidence="10">
    <location>
        <begin position="967"/>
        <end position="1021"/>
    </location>
</feature>
<evidence type="ECO:0000313" key="17">
    <source>
        <dbReference type="EMBL" id="PTL71556.1"/>
    </source>
</evidence>